<gene>
    <name evidence="1" type="ORF">HIJ39_20910</name>
</gene>
<accession>A0A7Y0L7K6</accession>
<evidence type="ECO:0000313" key="1">
    <source>
        <dbReference type="EMBL" id="NMP24773.1"/>
    </source>
</evidence>
<protein>
    <submittedName>
        <fullName evidence="1">Transposase</fullName>
    </submittedName>
</protein>
<feature type="non-terminal residue" evidence="1">
    <location>
        <position position="32"/>
    </location>
</feature>
<comment type="caution">
    <text evidence="1">The sequence shown here is derived from an EMBL/GenBank/DDBJ whole genome shotgun (WGS) entry which is preliminary data.</text>
</comment>
<dbReference type="InterPro" id="IPR009057">
    <property type="entry name" value="Homeodomain-like_sf"/>
</dbReference>
<keyword evidence="2" id="KW-1185">Reference proteome</keyword>
<reference evidence="1 2" key="1">
    <citation type="submission" date="2020-04" db="EMBL/GenBank/DDBJ databases">
        <authorList>
            <person name="Zhang R."/>
            <person name="Schippers A."/>
        </authorList>
    </citation>
    <scope>NUCLEOTIDE SEQUENCE [LARGE SCALE GENOMIC DNA]</scope>
    <source>
        <strain evidence="1 2">DSM 109850</strain>
    </source>
</reference>
<dbReference type="Proteomes" id="UP000533476">
    <property type="component" value="Unassembled WGS sequence"/>
</dbReference>
<proteinExistence type="predicted"/>
<organism evidence="1 2">
    <name type="scientific">Sulfobacillus harzensis</name>
    <dbReference type="NCBI Taxonomy" id="2729629"/>
    <lineage>
        <taxon>Bacteria</taxon>
        <taxon>Bacillati</taxon>
        <taxon>Bacillota</taxon>
        <taxon>Clostridia</taxon>
        <taxon>Eubacteriales</taxon>
        <taxon>Clostridiales Family XVII. Incertae Sedis</taxon>
        <taxon>Sulfobacillus</taxon>
    </lineage>
</organism>
<sequence length="32" mass="3567">MGKQYDAEFKRQAVRLATELNKSVAQVADELG</sequence>
<evidence type="ECO:0000313" key="2">
    <source>
        <dbReference type="Proteomes" id="UP000533476"/>
    </source>
</evidence>
<name>A0A7Y0L7K6_9FIRM</name>
<dbReference type="AlphaFoldDB" id="A0A7Y0L7K6"/>
<dbReference type="EMBL" id="JABBVZ010000148">
    <property type="protein sequence ID" value="NMP24773.1"/>
    <property type="molecule type" value="Genomic_DNA"/>
</dbReference>
<dbReference type="SUPFAM" id="SSF46689">
    <property type="entry name" value="Homeodomain-like"/>
    <property type="match status" value="1"/>
</dbReference>